<accession>A0A6C0C224</accession>
<organism evidence="2">
    <name type="scientific">viral metagenome</name>
    <dbReference type="NCBI Taxonomy" id="1070528"/>
    <lineage>
        <taxon>unclassified sequences</taxon>
        <taxon>metagenomes</taxon>
        <taxon>organismal metagenomes</taxon>
    </lineage>
</organism>
<dbReference type="InterPro" id="IPR038519">
    <property type="entry name" value="MCP_C_sf"/>
</dbReference>
<proteinExistence type="predicted"/>
<dbReference type="Pfam" id="PF16903">
    <property type="entry name" value="Capsid_N"/>
    <property type="match status" value="1"/>
</dbReference>
<evidence type="ECO:0000313" key="2">
    <source>
        <dbReference type="EMBL" id="QHS98450.1"/>
    </source>
</evidence>
<dbReference type="AlphaFoldDB" id="A0A6C0C224"/>
<dbReference type="InterPro" id="IPR016112">
    <property type="entry name" value="VP_dsDNA_II"/>
</dbReference>
<sequence length="555" mass="64244">MAGGLMNISAYGNENIILHGNPKKTFFKASYNKHTNFGLQRFRINYKGTRTLNPNQKSIFNFKIPRYGDLIHDTYIVIDLPNIWSPFYFKSDNHEIAPKYEMIPYEFQWIKDLGSSMIDEVLITSGGVELSKISGEYLSVQSQRDLNTEKKALWDAMTGNVPTLYNPSNVNNNLGVYPNAFYLNNDDIEPSIRGRKLYIPINSFFCNNSKLALPLVALQYQEIEVRIIFKPLYDLFTINDIKYEDMDNTGLSYRIRANPNDIDQQMYRFLQPPKQQIANAQSYSIPDDGVGNFWNPDIHLISTFIFLDESERRLLAQGEHRYLIKEIIQHDFLGQSGSKTVNIESRNLISSYMYRFRRSDVNLRNEWHNYSNWAYEDIVPQNISLNLLNNALNKIDGLNNPNNFYITGNIGNFAANKKEILQDLAISMGGVYRENQMDAGIYNYVEKYLRTSGNAKNGLYCYNFCLNSNIDEYQPSGGMNVNKFKYVSFEFNTIECPNSENQKLSDLICDNMGNPLGFRKTINTLKEYTFDLRVWEERYNMIIIKSGRIGLLNAK</sequence>
<evidence type="ECO:0000259" key="1">
    <source>
        <dbReference type="Pfam" id="PF16903"/>
    </source>
</evidence>
<reference evidence="2" key="1">
    <citation type="journal article" date="2020" name="Nature">
        <title>Giant virus diversity and host interactions through global metagenomics.</title>
        <authorList>
            <person name="Schulz F."/>
            <person name="Roux S."/>
            <person name="Paez-Espino D."/>
            <person name="Jungbluth S."/>
            <person name="Walsh D.A."/>
            <person name="Denef V.J."/>
            <person name="McMahon K.D."/>
            <person name="Konstantinidis K.T."/>
            <person name="Eloe-Fadrosh E.A."/>
            <person name="Kyrpides N.C."/>
            <person name="Woyke T."/>
        </authorList>
    </citation>
    <scope>NUCLEOTIDE SEQUENCE</scope>
    <source>
        <strain evidence="2">GVMAG-M-3300020185-18</strain>
    </source>
</reference>
<name>A0A6C0C224_9ZZZZ</name>
<dbReference type="Gene3D" id="2.70.9.10">
    <property type="entry name" value="Adenovirus Type 2 Hexon, domain 4"/>
    <property type="match status" value="1"/>
</dbReference>
<dbReference type="EMBL" id="MN739316">
    <property type="protein sequence ID" value="QHS98450.1"/>
    <property type="molecule type" value="Genomic_DNA"/>
</dbReference>
<dbReference type="InterPro" id="IPR031654">
    <property type="entry name" value="Capsid_N"/>
</dbReference>
<feature type="domain" description="Major capsid protein N-terminal" evidence="1">
    <location>
        <begin position="25"/>
        <end position="240"/>
    </location>
</feature>
<dbReference type="Gene3D" id="2.70.9.20">
    <property type="entry name" value="Major capsid protein Vp54"/>
    <property type="match status" value="1"/>
</dbReference>
<dbReference type="SUPFAM" id="SSF49749">
    <property type="entry name" value="Group II dsDNA viruses VP"/>
    <property type="match status" value="2"/>
</dbReference>
<protein>
    <recommendedName>
        <fullName evidence="1">Major capsid protein N-terminal domain-containing protein</fullName>
    </recommendedName>
</protein>